<proteinExistence type="predicted"/>
<evidence type="ECO:0000313" key="2">
    <source>
        <dbReference type="Proteomes" id="UP001497382"/>
    </source>
</evidence>
<comment type="caution">
    <text evidence="1">The sequence shown here is derived from an EMBL/GenBank/DDBJ whole genome shotgun (WGS) entry which is preliminary data.</text>
</comment>
<dbReference type="AlphaFoldDB" id="A0AAV2BNV2"/>
<gene>
    <name evidence="1" type="ORF">LARSCL_LOCUS20135</name>
</gene>
<evidence type="ECO:0000313" key="1">
    <source>
        <dbReference type="EMBL" id="CAL1297154.1"/>
    </source>
</evidence>
<feature type="non-terminal residue" evidence="1">
    <location>
        <position position="52"/>
    </location>
</feature>
<keyword evidence="2" id="KW-1185">Reference proteome</keyword>
<protein>
    <submittedName>
        <fullName evidence="1">Uncharacterized protein</fullName>
    </submittedName>
</protein>
<sequence length="52" mass="6015">MLILKGAMRDILDCCNPVLLQILTRKIRPTEVRIHRIRSYNSTFVSISSEGR</sequence>
<dbReference type="EMBL" id="CAXIEN010000416">
    <property type="protein sequence ID" value="CAL1297154.1"/>
    <property type="molecule type" value="Genomic_DNA"/>
</dbReference>
<reference evidence="1 2" key="1">
    <citation type="submission" date="2024-04" db="EMBL/GenBank/DDBJ databases">
        <authorList>
            <person name="Rising A."/>
            <person name="Reimegard J."/>
            <person name="Sonavane S."/>
            <person name="Akerstrom W."/>
            <person name="Nylinder S."/>
            <person name="Hedman E."/>
            <person name="Kallberg Y."/>
        </authorList>
    </citation>
    <scope>NUCLEOTIDE SEQUENCE [LARGE SCALE GENOMIC DNA]</scope>
</reference>
<organism evidence="1 2">
    <name type="scientific">Larinioides sclopetarius</name>
    <dbReference type="NCBI Taxonomy" id="280406"/>
    <lineage>
        <taxon>Eukaryota</taxon>
        <taxon>Metazoa</taxon>
        <taxon>Ecdysozoa</taxon>
        <taxon>Arthropoda</taxon>
        <taxon>Chelicerata</taxon>
        <taxon>Arachnida</taxon>
        <taxon>Araneae</taxon>
        <taxon>Araneomorphae</taxon>
        <taxon>Entelegynae</taxon>
        <taxon>Araneoidea</taxon>
        <taxon>Araneidae</taxon>
        <taxon>Larinioides</taxon>
    </lineage>
</organism>
<dbReference type="Proteomes" id="UP001497382">
    <property type="component" value="Unassembled WGS sequence"/>
</dbReference>
<accession>A0AAV2BNV2</accession>
<name>A0AAV2BNV2_9ARAC</name>